<dbReference type="AlphaFoldDB" id="A0A0E0K6L8"/>
<evidence type="ECO:0000259" key="17">
    <source>
        <dbReference type="PROSITE" id="PS50026"/>
    </source>
</evidence>
<evidence type="ECO:0000256" key="2">
    <source>
        <dbReference type="ARBA" id="ARBA00022527"/>
    </source>
</evidence>
<dbReference type="InterPro" id="IPR017441">
    <property type="entry name" value="Protein_kinase_ATP_BS"/>
</dbReference>
<dbReference type="InterPro" id="IPR045274">
    <property type="entry name" value="WAK-like"/>
</dbReference>
<feature type="binding site" evidence="14">
    <location>
        <position position="90"/>
    </location>
    <ligand>
        <name>ATP</name>
        <dbReference type="ChEBI" id="CHEBI:30616"/>
    </ligand>
</feature>
<dbReference type="PROSITE" id="PS50026">
    <property type="entry name" value="EGF_3"/>
    <property type="match status" value="1"/>
</dbReference>
<dbReference type="GO" id="GO:0005524">
    <property type="term" value="F:ATP binding"/>
    <property type="evidence" value="ECO:0007669"/>
    <property type="project" value="UniProtKB-UniRule"/>
</dbReference>
<keyword evidence="4" id="KW-0808">Transferase</keyword>
<proteinExistence type="predicted"/>
<evidence type="ECO:0000256" key="9">
    <source>
        <dbReference type="ARBA" id="ARBA00022840"/>
    </source>
</evidence>
<dbReference type="InterPro" id="IPR000742">
    <property type="entry name" value="EGF"/>
</dbReference>
<organism evidence="18">
    <name type="scientific">Oryza punctata</name>
    <name type="common">Red rice</name>
    <dbReference type="NCBI Taxonomy" id="4537"/>
    <lineage>
        <taxon>Eukaryota</taxon>
        <taxon>Viridiplantae</taxon>
        <taxon>Streptophyta</taxon>
        <taxon>Embryophyta</taxon>
        <taxon>Tracheophyta</taxon>
        <taxon>Spermatophyta</taxon>
        <taxon>Magnoliopsida</taxon>
        <taxon>Liliopsida</taxon>
        <taxon>Poales</taxon>
        <taxon>Poaceae</taxon>
        <taxon>BOP clade</taxon>
        <taxon>Oryzoideae</taxon>
        <taxon>Oryzeae</taxon>
        <taxon>Oryzinae</taxon>
        <taxon>Oryza</taxon>
    </lineage>
</organism>
<keyword evidence="8" id="KW-0418">Kinase</keyword>
<dbReference type="STRING" id="4537.A0A0E0K6L8"/>
<feature type="binding site" evidence="14">
    <location>
        <position position="635"/>
    </location>
    <ligand>
        <name>ATP</name>
        <dbReference type="ChEBI" id="CHEBI:30616"/>
    </ligand>
</feature>
<dbReference type="Gene3D" id="2.10.25.10">
    <property type="entry name" value="Laminin"/>
    <property type="match status" value="2"/>
</dbReference>
<evidence type="ECO:0000256" key="10">
    <source>
        <dbReference type="ARBA" id="ARBA00022989"/>
    </source>
</evidence>
<keyword evidence="6" id="KW-0732">Signal</keyword>
<dbReference type="GO" id="GO:0007166">
    <property type="term" value="P:cell surface receptor signaling pathway"/>
    <property type="evidence" value="ECO:0007669"/>
    <property type="project" value="InterPro"/>
</dbReference>
<dbReference type="PANTHER" id="PTHR27005:SF394">
    <property type="entry name" value="OS02G0808100 PROTEIN"/>
    <property type="match status" value="1"/>
</dbReference>
<dbReference type="SUPFAM" id="SSF57196">
    <property type="entry name" value="EGF/Laminin"/>
    <property type="match status" value="1"/>
</dbReference>
<name>A0A0E0K6L8_ORYPU</name>
<dbReference type="Gramene" id="OPUNC02G33790.1">
    <property type="protein sequence ID" value="OPUNC02G33790.1"/>
    <property type="gene ID" value="OPUNC02G33790"/>
</dbReference>
<feature type="transmembrane region" description="Helical" evidence="15">
    <location>
        <begin position="531"/>
        <end position="557"/>
    </location>
</feature>
<dbReference type="PANTHER" id="PTHR27005">
    <property type="entry name" value="WALL-ASSOCIATED RECEPTOR KINASE-LIKE 21"/>
    <property type="match status" value="1"/>
</dbReference>
<keyword evidence="12" id="KW-1015">Disulfide bond</keyword>
<evidence type="ECO:0000256" key="15">
    <source>
        <dbReference type="SAM" id="Phobius"/>
    </source>
</evidence>
<dbReference type="InterPro" id="IPR011009">
    <property type="entry name" value="Kinase-like_dom_sf"/>
</dbReference>
<keyword evidence="2" id="KW-0723">Serine/threonine-protein kinase</keyword>
<dbReference type="SMART" id="SM00220">
    <property type="entry name" value="S_TKc"/>
    <property type="match status" value="2"/>
</dbReference>
<dbReference type="InterPro" id="IPR001245">
    <property type="entry name" value="Ser-Thr/Tyr_kinase_cat_dom"/>
</dbReference>
<keyword evidence="10 15" id="KW-1133">Transmembrane helix</keyword>
<dbReference type="PROSITE" id="PS00107">
    <property type="entry name" value="PROTEIN_KINASE_ATP"/>
    <property type="match status" value="2"/>
</dbReference>
<dbReference type="GO" id="GO:0005509">
    <property type="term" value="F:calcium ion binding"/>
    <property type="evidence" value="ECO:0007669"/>
    <property type="project" value="InterPro"/>
</dbReference>
<keyword evidence="11 15" id="KW-0472">Membrane</keyword>
<evidence type="ECO:0000256" key="12">
    <source>
        <dbReference type="ARBA" id="ARBA00023157"/>
    </source>
</evidence>
<evidence type="ECO:0000256" key="8">
    <source>
        <dbReference type="ARBA" id="ARBA00022777"/>
    </source>
</evidence>
<sequence>MAFGAVLLTRKIKNRRAKMLRQKFFKQNRGHLLQQLVSQKTDIAERMIIPLAELEKATNKFDESREIGGGGHGTVYKGILSDLHVVAIKKSKVAVQREIDEFINEVAILSQINHRNVVKLFGYCLETEVPLLVYEFISNGTLYHHLHVEGPLSLSWEGRLRIATETARALGYLHSAVSFPIIHRDIKSHNILLDGSLTTKVSDFGASRCIPAEQTGVTTVIQGTLGYLDPMYSYTGRLTEKSDVFSFGVVLIELLTRKKPYSYRSPENDGLVSYFTALLTRDNLGQILDPQVMEEGGEEVKEVAILAVACVKLKAEERPTMRQVEMTLESIQSLFLQQEVLHSMANKKSKKNYASRSYPSRIPPNVRFYEPSVQGFKENDARIFHENTTSCRYAFVAEDKWIDTTYRNTADFNRTDDFAVPVVLDWAIRNVGNCDIAVRNRTDYACRGAHSECIDSTNGIGYRCNCSKGYDGNPYLDGGCQDIDECQHLDKYPCHGVCTNVLGSYKCNCRPGFSGDAYMKNGCRPNDKFTLVLKVVTGVSVGVFLSVFMCFWLYLGLQKRKLIRTKQRFFEQNGGVILQQQMHSGGGTGGFKILSTEELEKATNNFAADRVLGRGGHGVVYKGVLEDNMVVAIKKSKMMEEAQTKEFAREMFILSQLNHRNVVKLLGCCLEVEVPMLVYEFVSNGTLYHYIHGKEPTADIALDTRLRIAAESAEALAYMHSSASPPILHGDVKTANILLDDKLNAKVSDFGASKLAPTDEAAIATLVQGTCGYLDPEYLMTCQLTDKSDVYSFGVVVLELLTRKKALYLDGPEEDRSLVSCFTTAVKAGRHQELLDSQVRNEMSDEMLTEIVHLLMRCLSMNGEERPTMKEVAERLEMLRRYQQHPWTEAEGNAEENQSLLGMEQQNLNYQFRQHDVLDLEEGSTYTFSL</sequence>
<accession>A0A0E0K6L8</accession>
<evidence type="ECO:0000256" key="4">
    <source>
        <dbReference type="ARBA" id="ARBA00022679"/>
    </source>
</evidence>
<dbReference type="InterPro" id="IPR000719">
    <property type="entry name" value="Prot_kinase_dom"/>
</dbReference>
<dbReference type="FunFam" id="2.10.25.10:FF:000355">
    <property type="entry name" value="Wall-associated receptor kinase 3"/>
    <property type="match status" value="1"/>
</dbReference>
<evidence type="ECO:0000256" key="6">
    <source>
        <dbReference type="ARBA" id="ARBA00022729"/>
    </source>
</evidence>
<keyword evidence="19" id="KW-1185">Reference proteome</keyword>
<keyword evidence="3 13" id="KW-0245">EGF-like domain</keyword>
<reference evidence="18" key="1">
    <citation type="submission" date="2015-04" db="UniProtKB">
        <authorList>
            <consortium name="EnsemblPlants"/>
        </authorList>
    </citation>
    <scope>IDENTIFICATION</scope>
</reference>
<dbReference type="PROSITE" id="PS50011">
    <property type="entry name" value="PROTEIN_KINASE_DOM"/>
    <property type="match status" value="2"/>
</dbReference>
<feature type="domain" description="EGF-like" evidence="17">
    <location>
        <begin position="482"/>
        <end position="516"/>
    </location>
</feature>
<evidence type="ECO:0000256" key="5">
    <source>
        <dbReference type="ARBA" id="ARBA00022692"/>
    </source>
</evidence>
<dbReference type="HOGENOM" id="CLU_000288_43_8_1"/>
<evidence type="ECO:0000313" key="19">
    <source>
        <dbReference type="Proteomes" id="UP000026962"/>
    </source>
</evidence>
<dbReference type="InterPro" id="IPR049883">
    <property type="entry name" value="NOTCH1_EGF-like"/>
</dbReference>
<dbReference type="PROSITE" id="PS01187">
    <property type="entry name" value="EGF_CA"/>
    <property type="match status" value="1"/>
</dbReference>
<evidence type="ECO:0000256" key="1">
    <source>
        <dbReference type="ARBA" id="ARBA00004479"/>
    </source>
</evidence>
<dbReference type="PROSITE" id="PS00010">
    <property type="entry name" value="ASX_HYDROXYL"/>
    <property type="match status" value="1"/>
</dbReference>
<dbReference type="InterPro" id="IPR001881">
    <property type="entry name" value="EGF-like_Ca-bd_dom"/>
</dbReference>
<comment type="caution">
    <text evidence="13">Lacks conserved residue(s) required for the propagation of feature annotation.</text>
</comment>
<dbReference type="PROSITE" id="PS00108">
    <property type="entry name" value="PROTEIN_KINASE_ST"/>
    <property type="match status" value="2"/>
</dbReference>
<dbReference type="GO" id="GO:0005886">
    <property type="term" value="C:plasma membrane"/>
    <property type="evidence" value="ECO:0007669"/>
    <property type="project" value="TreeGrafter"/>
</dbReference>
<evidence type="ECO:0000256" key="11">
    <source>
        <dbReference type="ARBA" id="ARBA00023136"/>
    </source>
</evidence>
<dbReference type="SMART" id="SM00181">
    <property type="entry name" value="EGF"/>
    <property type="match status" value="2"/>
</dbReference>
<dbReference type="EnsemblPlants" id="OPUNC02G33790.1">
    <property type="protein sequence ID" value="OPUNC02G33790.1"/>
    <property type="gene ID" value="OPUNC02G33790"/>
</dbReference>
<evidence type="ECO:0000259" key="16">
    <source>
        <dbReference type="PROSITE" id="PS50011"/>
    </source>
</evidence>
<evidence type="ECO:0000313" key="18">
    <source>
        <dbReference type="EnsemblPlants" id="OPUNC02G33790.1"/>
    </source>
</evidence>
<evidence type="ECO:0000256" key="14">
    <source>
        <dbReference type="PROSITE-ProRule" id="PRU10141"/>
    </source>
</evidence>
<dbReference type="InterPro" id="IPR018097">
    <property type="entry name" value="EGF_Ca-bd_CS"/>
</dbReference>
<dbReference type="FunFam" id="3.30.200.20:FF:000043">
    <property type="entry name" value="Wall-associated receptor kinase 2"/>
    <property type="match status" value="2"/>
</dbReference>
<dbReference type="OMA" id="RRNTTEY"/>
<feature type="domain" description="Protein kinase" evidence="16">
    <location>
        <begin position="61"/>
        <end position="336"/>
    </location>
</feature>
<dbReference type="InterPro" id="IPR000152">
    <property type="entry name" value="EGF-type_Asp/Asn_hydroxyl_site"/>
</dbReference>
<keyword evidence="5 15" id="KW-0812">Transmembrane</keyword>
<evidence type="ECO:0008006" key="20">
    <source>
        <dbReference type="Google" id="ProtNLM"/>
    </source>
</evidence>
<reference evidence="18" key="2">
    <citation type="submission" date="2018-05" db="EMBL/GenBank/DDBJ databases">
        <title>OpunRS2 (Oryza punctata Reference Sequence Version 2).</title>
        <authorList>
            <person name="Zhang J."/>
            <person name="Kudrna D."/>
            <person name="Lee S."/>
            <person name="Talag J."/>
            <person name="Welchert J."/>
            <person name="Wing R.A."/>
        </authorList>
    </citation>
    <scope>NUCLEOTIDE SEQUENCE [LARGE SCALE GENOMIC DNA]</scope>
</reference>
<dbReference type="Gene3D" id="3.30.200.20">
    <property type="entry name" value="Phosphorylase Kinase, domain 1"/>
    <property type="match status" value="2"/>
</dbReference>
<dbReference type="CDD" id="cd14066">
    <property type="entry name" value="STKc_IRAK"/>
    <property type="match status" value="1"/>
</dbReference>
<dbReference type="CDD" id="cd00054">
    <property type="entry name" value="EGF_CA"/>
    <property type="match status" value="1"/>
</dbReference>
<dbReference type="Proteomes" id="UP000026962">
    <property type="component" value="Chromosome 2"/>
</dbReference>
<evidence type="ECO:0000256" key="13">
    <source>
        <dbReference type="PROSITE-ProRule" id="PRU00076"/>
    </source>
</evidence>
<comment type="subcellular location">
    <subcellularLocation>
        <location evidence="1">Membrane</location>
        <topology evidence="1">Single-pass type I membrane protein</topology>
    </subcellularLocation>
</comment>
<protein>
    <recommendedName>
        <fullName evidence="20">Protein kinase domain-containing protein</fullName>
    </recommendedName>
</protein>
<dbReference type="InterPro" id="IPR008271">
    <property type="entry name" value="Ser/Thr_kinase_AS"/>
</dbReference>
<dbReference type="Gene3D" id="1.10.510.10">
    <property type="entry name" value="Transferase(Phosphotransferase) domain 1"/>
    <property type="match status" value="2"/>
</dbReference>
<dbReference type="SUPFAM" id="SSF56112">
    <property type="entry name" value="Protein kinase-like (PK-like)"/>
    <property type="match status" value="2"/>
</dbReference>
<dbReference type="GO" id="GO:0004674">
    <property type="term" value="F:protein serine/threonine kinase activity"/>
    <property type="evidence" value="ECO:0007669"/>
    <property type="project" value="UniProtKB-KW"/>
</dbReference>
<dbReference type="SMART" id="SM00179">
    <property type="entry name" value="EGF_CA"/>
    <property type="match status" value="1"/>
</dbReference>
<dbReference type="Pfam" id="PF07645">
    <property type="entry name" value="EGF_CA"/>
    <property type="match status" value="1"/>
</dbReference>
<feature type="domain" description="Protein kinase" evidence="16">
    <location>
        <begin position="606"/>
        <end position="888"/>
    </location>
</feature>
<dbReference type="FunFam" id="1.10.510.10:FF:000084">
    <property type="entry name" value="Wall-associated receptor kinase 2"/>
    <property type="match status" value="2"/>
</dbReference>
<keyword evidence="9 14" id="KW-0067">ATP-binding</keyword>
<dbReference type="Pfam" id="PF07714">
    <property type="entry name" value="PK_Tyr_Ser-Thr"/>
    <property type="match status" value="2"/>
</dbReference>
<evidence type="ECO:0000256" key="3">
    <source>
        <dbReference type="ARBA" id="ARBA00022536"/>
    </source>
</evidence>
<keyword evidence="7 14" id="KW-0547">Nucleotide-binding</keyword>
<evidence type="ECO:0000256" key="7">
    <source>
        <dbReference type="ARBA" id="ARBA00022741"/>
    </source>
</evidence>